<dbReference type="Pfam" id="PF05405">
    <property type="entry name" value="Mt_ATP-synt_B"/>
    <property type="match status" value="1"/>
</dbReference>
<dbReference type="Gene3D" id="1.20.5.2210">
    <property type="match status" value="1"/>
</dbReference>
<dbReference type="OMA" id="YTEWADG"/>
<organism evidence="9 11">
    <name type="scientific">Schizosaccharomyces japonicus (strain yFS275 / FY16936)</name>
    <name type="common">Fission yeast</name>
    <dbReference type="NCBI Taxonomy" id="402676"/>
    <lineage>
        <taxon>Eukaryota</taxon>
        <taxon>Fungi</taxon>
        <taxon>Dikarya</taxon>
        <taxon>Ascomycota</taxon>
        <taxon>Taphrinomycotina</taxon>
        <taxon>Schizosaccharomycetes</taxon>
        <taxon>Schizosaccharomycetales</taxon>
        <taxon>Schizosaccharomycetaceae</taxon>
        <taxon>Schizosaccharomyces</taxon>
    </lineage>
</organism>
<dbReference type="EMBL" id="KE651166">
    <property type="protein sequence ID" value="EEB05808.1"/>
    <property type="molecule type" value="Genomic_DNA"/>
</dbReference>
<dbReference type="GO" id="GO:0015986">
    <property type="term" value="P:proton motive force-driven ATP synthesis"/>
    <property type="evidence" value="ECO:0000318"/>
    <property type="project" value="GO_Central"/>
</dbReference>
<comment type="function">
    <text evidence="8">Subunit b, of the mitochondrial membrane ATP synthase complex (F(1)F(0) ATP synthase or Complex V) that produces ATP from ADP in the presence of a proton gradient across the membrane which is generated by electron transport complexes of the respiratory chain. ATP synthase complex consist of a soluble F(1) head domain - the catalytic core - and a membrane F(1) domain - the membrane proton channel. These two domains are linked by a central stalk rotating inside the F(1) region and a stationary peripheral stalk. During catalysis, ATP synthesis in the catalytic domain of F(1) is coupled via a rotary mechanism of the central stalk subunits to proton translocation. In vivo, can only synthesize ATP although its ATP hydrolase activity can be activated artificially in vitro. Part of the complex F(0) domain. Part of the complex F(0) domain and the peripheric stalk, which acts as a stator to hold the catalytic alpha(3)beta(3) subcomplex and subunit a/ATP6 static relative to the rotary elements.</text>
</comment>
<comment type="subcellular location">
    <subcellularLocation>
        <location evidence="8">Mitochondrion</location>
    </subcellularLocation>
    <subcellularLocation>
        <location evidence="8">Mitochondrion inner membrane</location>
    </subcellularLocation>
</comment>
<sequence length="254" mass="27527">MIASIVRSRGLGAASLYLRFSSTALNRSFLAHRYKSTTSSSSPAPKRPPPAEKAASLLNKLPSTSLLTKSGFLTVTAAGLAAAISRDIYIVNEESVVAAAFVGVLLVLGTLGRKAFSQGAQQAAERVTKVLQDARENHVDIVRHRIDQVASLQDAEEVTKLLYDTARDLAKTEAEVFALQQQVAVVQEARSVLDSWVHYEAAVRAAEQQQIVKDVIRRATTRLQNPRVQAAVMEESLTSIEDLLKKHPKAGAQS</sequence>
<proteinExistence type="inferred from homology"/>
<evidence type="ECO:0000256" key="3">
    <source>
        <dbReference type="ARBA" id="ARBA00022781"/>
    </source>
</evidence>
<dbReference type="InterPro" id="IPR008688">
    <property type="entry name" value="ATP_synth_Bsub_B/MI25"/>
</dbReference>
<name>B6JWQ7_SCHJY</name>
<evidence type="ECO:0000256" key="8">
    <source>
        <dbReference type="RuleBase" id="RU368017"/>
    </source>
</evidence>
<keyword evidence="5 8" id="KW-0406">Ion transport</keyword>
<dbReference type="AlphaFoldDB" id="B6JWQ7"/>
<protein>
    <recommendedName>
        <fullName evidence="8">ATP synthase subunit 4</fullName>
    </recommendedName>
</protein>
<dbReference type="VEuPathDB" id="FungiDB:SJAG_00836"/>
<dbReference type="SUPFAM" id="SSF161060">
    <property type="entry name" value="ATP synthase B chain-like"/>
    <property type="match status" value="1"/>
</dbReference>
<dbReference type="PANTHER" id="PTHR12733:SF3">
    <property type="entry name" value="ATP SYNTHASE F(0) COMPLEX SUBUNIT B1, MITOCHONDRIAL"/>
    <property type="match status" value="1"/>
</dbReference>
<dbReference type="RefSeq" id="XP_002172101.1">
    <property type="nucleotide sequence ID" value="XM_002172065.2"/>
</dbReference>
<comment type="similarity">
    <text evidence="8">Belongs to the eukaryotic ATPase B chain family.</text>
</comment>
<evidence type="ECO:0000256" key="5">
    <source>
        <dbReference type="ARBA" id="ARBA00023065"/>
    </source>
</evidence>
<evidence type="ECO:0000256" key="6">
    <source>
        <dbReference type="ARBA" id="ARBA00023128"/>
    </source>
</evidence>
<dbReference type="GO" id="GO:0045259">
    <property type="term" value="C:proton-transporting ATP synthase complex"/>
    <property type="evidence" value="ECO:0007669"/>
    <property type="project" value="UniProtKB-KW"/>
</dbReference>
<dbReference type="OrthoDB" id="67388at2759"/>
<dbReference type="JaponicusDB" id="SJAG_00836">
    <property type="gene designation" value="atp4"/>
</dbReference>
<reference evidence="9 11" key="1">
    <citation type="journal article" date="2011" name="Science">
        <title>Comparative functional genomics of the fission yeasts.</title>
        <authorList>
            <person name="Rhind N."/>
            <person name="Chen Z."/>
            <person name="Yassour M."/>
            <person name="Thompson D.A."/>
            <person name="Haas B.J."/>
            <person name="Habib N."/>
            <person name="Wapinski I."/>
            <person name="Roy S."/>
            <person name="Lin M.F."/>
            <person name="Heiman D.I."/>
            <person name="Young S.K."/>
            <person name="Furuya K."/>
            <person name="Guo Y."/>
            <person name="Pidoux A."/>
            <person name="Chen H.M."/>
            <person name="Robbertse B."/>
            <person name="Goldberg J.M."/>
            <person name="Aoki K."/>
            <person name="Bayne E.H."/>
            <person name="Berlin A.M."/>
            <person name="Desjardins C.A."/>
            <person name="Dobbs E."/>
            <person name="Dukaj L."/>
            <person name="Fan L."/>
            <person name="FitzGerald M.G."/>
            <person name="French C."/>
            <person name="Gujja S."/>
            <person name="Hansen K."/>
            <person name="Keifenheim D."/>
            <person name="Levin J.Z."/>
            <person name="Mosher R.A."/>
            <person name="Mueller C.A."/>
            <person name="Pfiffner J."/>
            <person name="Priest M."/>
            <person name="Russ C."/>
            <person name="Smialowska A."/>
            <person name="Swoboda P."/>
            <person name="Sykes S.M."/>
            <person name="Vaughn M."/>
            <person name="Vengrova S."/>
            <person name="Yoder R."/>
            <person name="Zeng Q."/>
            <person name="Allshire R."/>
            <person name="Baulcombe D."/>
            <person name="Birren B.W."/>
            <person name="Brown W."/>
            <person name="Ekwall K."/>
            <person name="Kellis M."/>
            <person name="Leatherwood J."/>
            <person name="Levin H."/>
            <person name="Margalit H."/>
            <person name="Martienssen R."/>
            <person name="Nieduszynski C.A."/>
            <person name="Spatafora J.W."/>
            <person name="Friedman N."/>
            <person name="Dalgaard J.Z."/>
            <person name="Baumann P."/>
            <person name="Niki H."/>
            <person name="Regev A."/>
            <person name="Nusbaum C."/>
        </authorList>
    </citation>
    <scope>NUCLEOTIDE SEQUENCE [LARGE SCALE GENOMIC DNA]</scope>
    <source>
        <strain evidence="11">yFS275 / FY16936</strain>
    </source>
</reference>
<dbReference type="GeneID" id="7048909"/>
<accession>B6JWQ7</accession>
<dbReference type="HOGENOM" id="CLU_077208_0_0_1"/>
<evidence type="ECO:0000313" key="9">
    <source>
        <dbReference type="EMBL" id="EEB05808.1"/>
    </source>
</evidence>
<comment type="subunit">
    <text evidence="8">F-type ATPases have 2 components, CF(1) - the catalytic core - and CF(0) - the membrane proton channel. In yeast, the dimeric form of ATP synthase consists of 17 polypeptides: alpha, beta, gamma, delta, epsilon, 4 (B), 5 (OSCP), 6 (A), 8, 9 (C), d, E (Tim11), f, g, h, i/j and k.</text>
</comment>
<dbReference type="STRING" id="402676.B6JWQ7"/>
<keyword evidence="6 8" id="KW-0496">Mitochondrion</keyword>
<evidence type="ECO:0000256" key="7">
    <source>
        <dbReference type="ARBA" id="ARBA00023136"/>
    </source>
</evidence>
<evidence type="ECO:0000313" key="11">
    <source>
        <dbReference type="Proteomes" id="UP000001744"/>
    </source>
</evidence>
<dbReference type="PANTHER" id="PTHR12733">
    <property type="entry name" value="MITOCHONDRIAL ATP SYNTHASE B CHAIN"/>
    <property type="match status" value="1"/>
</dbReference>
<evidence type="ECO:0000256" key="2">
    <source>
        <dbReference type="ARBA" id="ARBA00022547"/>
    </source>
</evidence>
<dbReference type="Proteomes" id="UP000001744">
    <property type="component" value="Unassembled WGS sequence"/>
</dbReference>
<keyword evidence="2 8" id="KW-0138">CF(0)</keyword>
<dbReference type="GO" id="GO:0005743">
    <property type="term" value="C:mitochondrial inner membrane"/>
    <property type="evidence" value="ECO:0007669"/>
    <property type="project" value="UniProtKB-SubCell"/>
</dbReference>
<gene>
    <name evidence="10" type="primary">atp4</name>
    <name evidence="9" type="ORF">SJAG_00836</name>
</gene>
<keyword evidence="3 8" id="KW-0375">Hydrogen ion transport</keyword>
<dbReference type="GO" id="GO:0015078">
    <property type="term" value="F:proton transmembrane transporter activity"/>
    <property type="evidence" value="ECO:0007669"/>
    <property type="project" value="UniProtKB-UniRule"/>
</dbReference>
<evidence type="ECO:0000256" key="1">
    <source>
        <dbReference type="ARBA" id="ARBA00022448"/>
    </source>
</evidence>
<evidence type="ECO:0000256" key="4">
    <source>
        <dbReference type="ARBA" id="ARBA00022792"/>
    </source>
</evidence>
<dbReference type="eggNOG" id="KOG3976">
    <property type="taxonomic scope" value="Eukaryota"/>
</dbReference>
<dbReference type="InterPro" id="IPR013837">
    <property type="entry name" value="ATP_synth_F0_suB"/>
</dbReference>
<keyword evidence="1 8" id="KW-0813">Transport</keyword>
<evidence type="ECO:0000313" key="10">
    <source>
        <dbReference type="JaponicusDB" id="SJAG_00836"/>
    </source>
</evidence>
<keyword evidence="4 8" id="KW-0999">Mitochondrion inner membrane</keyword>
<keyword evidence="11" id="KW-1185">Reference proteome</keyword>
<keyword evidence="7 8" id="KW-0472">Membrane</keyword>